<accession>A0A3E2B3M0</accession>
<dbReference type="Proteomes" id="UP000260649">
    <property type="component" value="Unassembled WGS sequence"/>
</dbReference>
<dbReference type="RefSeq" id="WP_117142165.1">
    <property type="nucleotide sequence ID" value="NZ_CAKXKJ010000004.1"/>
</dbReference>
<dbReference type="AlphaFoldDB" id="A0A3E2B3M0"/>
<comment type="caution">
    <text evidence="1">The sequence shown here is derived from an EMBL/GenBank/DDBJ whole genome shotgun (WGS) entry which is preliminary data.</text>
</comment>
<evidence type="ECO:0000313" key="2">
    <source>
        <dbReference type="Proteomes" id="UP000260649"/>
    </source>
</evidence>
<keyword evidence="2" id="KW-1185">Reference proteome</keyword>
<sequence>MVSWFHQTELTTVLDLARCEEFRRRLDAHGIPYKVKVKDRSSPWFSLWGGRERTGVFFQNASLDRQYVIYVSRENLSLAQAVTGLEAKR</sequence>
<dbReference type="EMBL" id="QQRQ01000008">
    <property type="protein sequence ID" value="RFT06581.1"/>
    <property type="molecule type" value="Genomic_DNA"/>
</dbReference>
<name>A0A3E2B3M0_9FIRM</name>
<dbReference type="GeneID" id="97995332"/>
<evidence type="ECO:0000313" key="1">
    <source>
        <dbReference type="EMBL" id="RFT06581.1"/>
    </source>
</evidence>
<proteinExistence type="predicted"/>
<organism evidence="1 2">
    <name type="scientific">Evtepia gabavorous</name>
    <dbReference type="NCBI Taxonomy" id="2211183"/>
    <lineage>
        <taxon>Bacteria</taxon>
        <taxon>Bacillati</taxon>
        <taxon>Bacillota</taxon>
        <taxon>Clostridia</taxon>
        <taxon>Eubacteriales</taxon>
        <taxon>Evtepia</taxon>
    </lineage>
</organism>
<protein>
    <submittedName>
        <fullName evidence="1">Uncharacterized protein</fullName>
    </submittedName>
</protein>
<gene>
    <name evidence="1" type="ORF">DV520_06225</name>
</gene>
<dbReference type="OrthoDB" id="1734503at2"/>
<reference evidence="1 2" key="1">
    <citation type="submission" date="2018-07" db="EMBL/GenBank/DDBJ databases">
        <title>GABA Modulating Bacteria of the Human Gut Microbiota.</title>
        <authorList>
            <person name="Strandwitz P."/>
            <person name="Kim K.H."/>
            <person name="Terekhova D."/>
            <person name="Liu J.K."/>
            <person name="Sharma A."/>
            <person name="Levering J."/>
            <person name="Mcdonald D."/>
            <person name="Dietrich D."/>
            <person name="Ramadhar T.R."/>
            <person name="Lekbua A."/>
            <person name="Mroue N."/>
            <person name="Liston C."/>
            <person name="Stewart E.J."/>
            <person name="Dubin M.J."/>
            <person name="Zengler K."/>
            <person name="Knight R."/>
            <person name="Gilbert J.A."/>
            <person name="Clardy J."/>
            <person name="Lewis K."/>
        </authorList>
    </citation>
    <scope>NUCLEOTIDE SEQUENCE [LARGE SCALE GENOMIC DNA]</scope>
    <source>
        <strain evidence="1 2">KLE1738</strain>
    </source>
</reference>